<dbReference type="CDD" id="cd02856">
    <property type="entry name" value="E_set_GDE_Isoamylase_N"/>
    <property type="match status" value="1"/>
</dbReference>
<dbReference type="AlphaFoldDB" id="A0AAE0BMS0"/>
<keyword evidence="5" id="KW-1185">Reference proteome</keyword>
<dbReference type="GO" id="GO:0005975">
    <property type="term" value="P:carbohydrate metabolic process"/>
    <property type="evidence" value="ECO:0007669"/>
    <property type="project" value="InterPro"/>
</dbReference>
<dbReference type="EMBL" id="LGRX02034179">
    <property type="protein sequence ID" value="KAK3238549.1"/>
    <property type="molecule type" value="Genomic_DNA"/>
</dbReference>
<comment type="caution">
    <text evidence="4">The sequence shown here is derived from an EMBL/GenBank/DDBJ whole genome shotgun (WGS) entry which is preliminary data.</text>
</comment>
<proteinExistence type="inferred from homology"/>
<dbReference type="InterPro" id="IPR044505">
    <property type="entry name" value="GlgX_Isoamylase_N_E_set"/>
</dbReference>
<reference evidence="4 5" key="1">
    <citation type="journal article" date="2015" name="Genome Biol. Evol.">
        <title>Comparative Genomics of a Bacterivorous Green Alga Reveals Evolutionary Causalities and Consequences of Phago-Mixotrophic Mode of Nutrition.</title>
        <authorList>
            <person name="Burns J.A."/>
            <person name="Paasch A."/>
            <person name="Narechania A."/>
            <person name="Kim E."/>
        </authorList>
    </citation>
    <scope>NUCLEOTIDE SEQUENCE [LARGE SCALE GENOMIC DNA]</scope>
    <source>
        <strain evidence="4 5">PLY_AMNH</strain>
    </source>
</reference>
<dbReference type="Pfam" id="PF00128">
    <property type="entry name" value="Alpha-amylase"/>
    <property type="match status" value="1"/>
</dbReference>
<protein>
    <submittedName>
        <fullName evidence="4">Iron-sulfur assembly protein 1</fullName>
    </submittedName>
</protein>
<feature type="domain" description="Glycosyl hydrolase family 13 catalytic" evidence="2">
    <location>
        <begin position="275"/>
        <end position="383"/>
    </location>
</feature>
<dbReference type="InterPro" id="IPR017853">
    <property type="entry name" value="GH"/>
</dbReference>
<dbReference type="InterPro" id="IPR013783">
    <property type="entry name" value="Ig-like_fold"/>
</dbReference>
<dbReference type="PANTHER" id="PTHR43002">
    <property type="entry name" value="GLYCOGEN DEBRANCHING ENZYME"/>
    <property type="match status" value="1"/>
</dbReference>
<sequence>MAASKCSTNLLTSSSLKLDRDIFTRSLRLPCAQSKLVNNDGPKFQILFPSRAPSVVRDRCRTKVYASSDSQIQQQSTVRPSSVPLDGRQSVVVPAAEKISGIPGMFGTPEAGAPAPLGASLTENGVNFAVFSSTAVSISLCLFTEEDLQAEKVSAEIPLQPVMNCTGDVWHVHLPEVDEGLLYAFRVQAPHMPEKGQWCDPEALVLDPYGITSVSRGEYGKPGKDDDTWPQMASAVPLRDEFDWEGDRRLQHRPQDHIVYELHVRGFTQDPSSKVESPGTFAGMREKLQHIADMGFTAVELMPVQEFNELEYYSPNPVTGEYRYNYWGYSTINFFSPASRYSAGGAADGGRAAITEFKELVKECHRNGLEVILDIVFNHTAEGNELGPVLSFRGLDNRVYYVVAPAGQFYNYSGCGNTFNCNHPVARRFIVDCLRYWVTEMHVDGFR</sequence>
<evidence type="ECO:0000313" key="5">
    <source>
        <dbReference type="Proteomes" id="UP001190700"/>
    </source>
</evidence>
<dbReference type="Gene3D" id="3.20.20.80">
    <property type="entry name" value="Glycosidases"/>
    <property type="match status" value="1"/>
</dbReference>
<dbReference type="InterPro" id="IPR014756">
    <property type="entry name" value="Ig_E-set"/>
</dbReference>
<feature type="domain" description="Glycoside hydrolase family 13 N-terminal" evidence="3">
    <location>
        <begin position="116"/>
        <end position="210"/>
    </location>
</feature>
<evidence type="ECO:0000259" key="2">
    <source>
        <dbReference type="Pfam" id="PF00128"/>
    </source>
</evidence>
<dbReference type="Proteomes" id="UP001190700">
    <property type="component" value="Unassembled WGS sequence"/>
</dbReference>
<dbReference type="InterPro" id="IPR004193">
    <property type="entry name" value="Glyco_hydro_13_N"/>
</dbReference>
<dbReference type="Pfam" id="PF02922">
    <property type="entry name" value="CBM_48"/>
    <property type="match status" value="1"/>
</dbReference>
<dbReference type="SUPFAM" id="SSF81296">
    <property type="entry name" value="E set domains"/>
    <property type="match status" value="1"/>
</dbReference>
<evidence type="ECO:0000313" key="4">
    <source>
        <dbReference type="EMBL" id="KAK3238549.1"/>
    </source>
</evidence>
<accession>A0AAE0BMS0</accession>
<dbReference type="GO" id="GO:0004553">
    <property type="term" value="F:hydrolase activity, hydrolyzing O-glycosyl compounds"/>
    <property type="evidence" value="ECO:0007669"/>
    <property type="project" value="InterPro"/>
</dbReference>
<name>A0AAE0BMS0_9CHLO</name>
<dbReference type="Gene3D" id="2.60.40.10">
    <property type="entry name" value="Immunoglobulins"/>
    <property type="match status" value="1"/>
</dbReference>
<dbReference type="InterPro" id="IPR006047">
    <property type="entry name" value="GH13_cat_dom"/>
</dbReference>
<evidence type="ECO:0000259" key="3">
    <source>
        <dbReference type="Pfam" id="PF02922"/>
    </source>
</evidence>
<gene>
    <name evidence="4" type="ORF">CYMTET_51451</name>
</gene>
<organism evidence="4 5">
    <name type="scientific">Cymbomonas tetramitiformis</name>
    <dbReference type="NCBI Taxonomy" id="36881"/>
    <lineage>
        <taxon>Eukaryota</taxon>
        <taxon>Viridiplantae</taxon>
        <taxon>Chlorophyta</taxon>
        <taxon>Pyramimonadophyceae</taxon>
        <taxon>Pyramimonadales</taxon>
        <taxon>Pyramimonadaceae</taxon>
        <taxon>Cymbomonas</taxon>
    </lineage>
</organism>
<evidence type="ECO:0000256" key="1">
    <source>
        <dbReference type="ARBA" id="ARBA00008061"/>
    </source>
</evidence>
<comment type="similarity">
    <text evidence="1">Belongs to the glycosyl hydrolase 13 family.</text>
</comment>
<dbReference type="SUPFAM" id="SSF51445">
    <property type="entry name" value="(Trans)glycosidases"/>
    <property type="match status" value="1"/>
</dbReference>